<accession>A0A2X3BVR6</accession>
<evidence type="ECO:0000256" key="1">
    <source>
        <dbReference type="SAM" id="MobiDB-lite"/>
    </source>
</evidence>
<dbReference type="Proteomes" id="UP000251088">
    <property type="component" value="Unassembled WGS sequence"/>
</dbReference>
<proteinExistence type="predicted"/>
<evidence type="ECO:0000313" key="3">
    <source>
        <dbReference type="Proteomes" id="UP000251088"/>
    </source>
</evidence>
<dbReference type="AlphaFoldDB" id="A0A2X3BVR6"/>
<evidence type="ECO:0000313" key="2">
    <source>
        <dbReference type="EMBL" id="SQC09228.1"/>
    </source>
</evidence>
<dbReference type="EMBL" id="UAWN01000005">
    <property type="protein sequence ID" value="SQC09228.1"/>
    <property type="molecule type" value="Genomic_DNA"/>
</dbReference>
<sequence length="121" mass="13379">MQCCSAASSRLLIAPVNWLSAARVMFLPTAITGTMPSFLRSSGTMAMPWAMACWQLEMLTGWPSIKISPCQRPGQTPNRHCTASVRPAPTSPAMPRISPRRRENETSLTRLIWRFTGCQAV</sequence>
<name>A0A2X3BVR6_KLEPN</name>
<feature type="region of interest" description="Disordered" evidence="1">
    <location>
        <begin position="71"/>
        <end position="104"/>
    </location>
</feature>
<organism evidence="2 3">
    <name type="scientific">Klebsiella pneumoniae</name>
    <dbReference type="NCBI Taxonomy" id="573"/>
    <lineage>
        <taxon>Bacteria</taxon>
        <taxon>Pseudomonadati</taxon>
        <taxon>Pseudomonadota</taxon>
        <taxon>Gammaproteobacteria</taxon>
        <taxon>Enterobacterales</taxon>
        <taxon>Enterobacteriaceae</taxon>
        <taxon>Klebsiella/Raoultella group</taxon>
        <taxon>Klebsiella</taxon>
        <taxon>Klebsiella pneumoniae complex</taxon>
    </lineage>
</organism>
<reference evidence="2 3" key="1">
    <citation type="submission" date="2018-06" db="EMBL/GenBank/DDBJ databases">
        <authorList>
            <consortium name="Pathogen Informatics"/>
            <person name="Doyle S."/>
        </authorList>
    </citation>
    <scope>NUCLEOTIDE SEQUENCE [LARGE SCALE GENOMIC DNA]</scope>
    <source>
        <strain evidence="2 3">NCTC9128</strain>
    </source>
</reference>
<gene>
    <name evidence="2" type="ORF">NCTC9128_01191</name>
</gene>
<protein>
    <submittedName>
        <fullName evidence="2">Uncharacterized protein</fullName>
    </submittedName>
</protein>